<dbReference type="SUPFAM" id="SSF48498">
    <property type="entry name" value="Tetracyclin repressor-like, C-terminal domain"/>
    <property type="match status" value="1"/>
</dbReference>
<dbReference type="HOGENOM" id="CLU_069356_27_0_6"/>
<dbReference type="EMBL" id="CP003190">
    <property type="protein sequence ID" value="AGL86354.1"/>
    <property type="molecule type" value="Genomic_DNA"/>
</dbReference>
<dbReference type="GO" id="GO:0000976">
    <property type="term" value="F:transcription cis-regulatory region binding"/>
    <property type="evidence" value="ECO:0007669"/>
    <property type="project" value="TreeGrafter"/>
</dbReference>
<dbReference type="InterPro" id="IPR023772">
    <property type="entry name" value="DNA-bd_HTH_TetR-type_CS"/>
</dbReference>
<dbReference type="AlphaFoldDB" id="A0A2C9ERQ6"/>
<dbReference type="Proteomes" id="UP000013940">
    <property type="component" value="Chromosome"/>
</dbReference>
<dbReference type="SUPFAM" id="SSF46689">
    <property type="entry name" value="Homeodomain-like"/>
    <property type="match status" value="1"/>
</dbReference>
<dbReference type="PRINTS" id="PR00455">
    <property type="entry name" value="HTHTETR"/>
</dbReference>
<dbReference type="PANTHER" id="PTHR30055:SF224">
    <property type="entry name" value="TRANSCRIPTIONAL REGULATOR TETR FAMILY"/>
    <property type="match status" value="1"/>
</dbReference>
<evidence type="ECO:0000256" key="1">
    <source>
        <dbReference type="ARBA" id="ARBA00023015"/>
    </source>
</evidence>
<dbReference type="InterPro" id="IPR050109">
    <property type="entry name" value="HTH-type_TetR-like_transc_reg"/>
</dbReference>
<proteinExistence type="predicted"/>
<keyword evidence="2 4" id="KW-0238">DNA-binding</keyword>
<dbReference type="PROSITE" id="PS01081">
    <property type="entry name" value="HTH_TETR_1"/>
    <property type="match status" value="1"/>
</dbReference>
<dbReference type="Gene3D" id="1.10.357.10">
    <property type="entry name" value="Tetracycline Repressor, domain 2"/>
    <property type="match status" value="1"/>
</dbReference>
<keyword evidence="3" id="KW-0804">Transcription</keyword>
<dbReference type="eggNOG" id="COG1309">
    <property type="taxonomic scope" value="Bacteria"/>
</dbReference>
<dbReference type="Gene3D" id="1.10.10.60">
    <property type="entry name" value="Homeodomain-like"/>
    <property type="match status" value="1"/>
</dbReference>
<dbReference type="InterPro" id="IPR036271">
    <property type="entry name" value="Tet_transcr_reg_TetR-rel_C_sf"/>
</dbReference>
<organism evidence="6 7">
    <name type="scientific">Pseudomonas protegens (strain DSM 19095 / LMG 27888 / CFBP 6595 / CHA0)</name>
    <dbReference type="NCBI Taxonomy" id="1124983"/>
    <lineage>
        <taxon>Bacteria</taxon>
        <taxon>Pseudomonadati</taxon>
        <taxon>Pseudomonadota</taxon>
        <taxon>Gammaproteobacteria</taxon>
        <taxon>Pseudomonadales</taxon>
        <taxon>Pseudomonadaceae</taxon>
        <taxon>Pseudomonas</taxon>
    </lineage>
</organism>
<evidence type="ECO:0000256" key="2">
    <source>
        <dbReference type="ARBA" id="ARBA00023125"/>
    </source>
</evidence>
<dbReference type="InterPro" id="IPR039536">
    <property type="entry name" value="TetR_C_Proteobacteria"/>
</dbReference>
<evidence type="ECO:0000313" key="6">
    <source>
        <dbReference type="EMBL" id="AGL86354.1"/>
    </source>
</evidence>
<dbReference type="KEGG" id="pprc:PFLCHA0_c46030"/>
<dbReference type="GO" id="GO:0003700">
    <property type="term" value="F:DNA-binding transcription factor activity"/>
    <property type="evidence" value="ECO:0007669"/>
    <property type="project" value="TreeGrafter"/>
</dbReference>
<keyword evidence="1" id="KW-0805">Transcription regulation</keyword>
<dbReference type="PROSITE" id="PS50977">
    <property type="entry name" value="HTH_TETR_2"/>
    <property type="match status" value="1"/>
</dbReference>
<feature type="domain" description="HTH tetR-type" evidence="5">
    <location>
        <begin position="42"/>
        <end position="102"/>
    </location>
</feature>
<dbReference type="Pfam" id="PF14246">
    <property type="entry name" value="TetR_C_7"/>
    <property type="match status" value="1"/>
</dbReference>
<dbReference type="PANTHER" id="PTHR30055">
    <property type="entry name" value="HTH-TYPE TRANSCRIPTIONAL REGULATOR RUTR"/>
    <property type="match status" value="1"/>
</dbReference>
<accession>A0A2C9ERQ6</accession>
<reference evidence="7" key="1">
    <citation type="journal article" date="2014" name="Genome Announc.">
        <title>Full-genome sequence of the plant growth-promoting bacterium Pseudomonas protegens CHA0.</title>
        <authorList>
            <person name="Jousset A."/>
            <person name="Schuldes J."/>
            <person name="Keel C."/>
            <person name="Maurhofer M."/>
            <person name="Daniel R."/>
            <person name="Scheu S."/>
            <person name="Thuermer A."/>
        </authorList>
    </citation>
    <scope>NUCLEOTIDE SEQUENCE [LARGE SCALE GENOMIC DNA]</scope>
    <source>
        <strain evidence="7">DSM 19095 / LMG 27888 / CFBP 6595 / CHA0</strain>
    </source>
</reference>
<evidence type="ECO:0000313" key="7">
    <source>
        <dbReference type="Proteomes" id="UP000013940"/>
    </source>
</evidence>
<protein>
    <submittedName>
        <fullName evidence="6">Transcriptional regulator, TetR family</fullName>
    </submittedName>
</protein>
<evidence type="ECO:0000259" key="5">
    <source>
        <dbReference type="PROSITE" id="PS50977"/>
    </source>
</evidence>
<gene>
    <name evidence="6" type="ORF">PFLCHA0_c46030</name>
</gene>
<evidence type="ECO:0000256" key="4">
    <source>
        <dbReference type="PROSITE-ProRule" id="PRU00335"/>
    </source>
</evidence>
<evidence type="ECO:0000256" key="3">
    <source>
        <dbReference type="ARBA" id="ARBA00023163"/>
    </source>
</evidence>
<feature type="DNA-binding region" description="H-T-H motif" evidence="4">
    <location>
        <begin position="65"/>
        <end position="84"/>
    </location>
</feature>
<sequence>MNYTTQCSFYIATGNRRSRLPSVFTDHPDRTQLMTAPKRLTDLKRSAIVQAAISEFRTSGFEITSMDKIAATAGVSKRTVYNHFPSKEELFAEILHQLWASISAQSEIIYRSDLPLREQLEKVVRAKLQLLADDNFLDLARVAIAAAIHSPERAQNMVARLGEREEGLTLWIRGALADGRLKPVDPEFAATQMHGLLKSFAFWPQITMGQAPLATGMQNQVVESALDMFLGRYQA</sequence>
<name>A0A2C9ERQ6_PSEPH</name>
<dbReference type="Pfam" id="PF00440">
    <property type="entry name" value="TetR_N"/>
    <property type="match status" value="1"/>
</dbReference>
<dbReference type="InterPro" id="IPR009057">
    <property type="entry name" value="Homeodomain-like_sf"/>
</dbReference>
<dbReference type="FunFam" id="1.10.10.60:FF:000141">
    <property type="entry name" value="TetR family transcriptional regulator"/>
    <property type="match status" value="1"/>
</dbReference>
<dbReference type="InterPro" id="IPR001647">
    <property type="entry name" value="HTH_TetR"/>
</dbReference>